<evidence type="ECO:0000256" key="2">
    <source>
        <dbReference type="ARBA" id="ARBA00022448"/>
    </source>
</evidence>
<dbReference type="EMBL" id="JGZR01000002">
    <property type="protein sequence ID" value="KFJ05017.1"/>
    <property type="molecule type" value="Genomic_DNA"/>
</dbReference>
<reference evidence="10 11" key="1">
    <citation type="submission" date="2014-03" db="EMBL/GenBank/DDBJ databases">
        <title>Genomics of Bifidobacteria.</title>
        <authorList>
            <person name="Ventura M."/>
            <person name="Milani C."/>
            <person name="Lugli G.A."/>
        </authorList>
    </citation>
    <scope>NUCLEOTIDE SEQUENCE [LARGE SCALE GENOMIC DNA]</scope>
    <source>
        <strain evidence="10 11">LMG 11597</strain>
    </source>
</reference>
<name>A0A087EB66_9BIFI</name>
<evidence type="ECO:0000256" key="7">
    <source>
        <dbReference type="RuleBase" id="RU363032"/>
    </source>
</evidence>
<evidence type="ECO:0000256" key="5">
    <source>
        <dbReference type="ARBA" id="ARBA00022989"/>
    </source>
</evidence>
<evidence type="ECO:0000256" key="3">
    <source>
        <dbReference type="ARBA" id="ARBA00022475"/>
    </source>
</evidence>
<dbReference type="Proteomes" id="UP000029055">
    <property type="component" value="Unassembled WGS sequence"/>
</dbReference>
<dbReference type="InterPro" id="IPR035906">
    <property type="entry name" value="MetI-like_sf"/>
</dbReference>
<dbReference type="Gene3D" id="1.10.3720.10">
    <property type="entry name" value="MetI-like"/>
    <property type="match status" value="1"/>
</dbReference>
<keyword evidence="3" id="KW-1003">Cell membrane</keyword>
<evidence type="ECO:0000256" key="8">
    <source>
        <dbReference type="SAM" id="MobiDB-lite"/>
    </source>
</evidence>
<feature type="compositionally biased region" description="Low complexity" evidence="8">
    <location>
        <begin position="1"/>
        <end position="14"/>
    </location>
</feature>
<feature type="transmembrane region" description="Helical" evidence="7">
    <location>
        <begin position="40"/>
        <end position="61"/>
    </location>
</feature>
<feature type="region of interest" description="Disordered" evidence="8">
    <location>
        <begin position="1"/>
        <end position="24"/>
    </location>
</feature>
<dbReference type="CDD" id="cd06261">
    <property type="entry name" value="TM_PBP2"/>
    <property type="match status" value="1"/>
</dbReference>
<keyword evidence="11" id="KW-1185">Reference proteome</keyword>
<evidence type="ECO:0000256" key="6">
    <source>
        <dbReference type="ARBA" id="ARBA00023136"/>
    </source>
</evidence>
<feature type="transmembrane region" description="Helical" evidence="7">
    <location>
        <begin position="128"/>
        <end position="149"/>
    </location>
</feature>
<keyword evidence="4 7" id="KW-0812">Transmembrane</keyword>
<feature type="domain" description="ABC transmembrane type-1" evidence="9">
    <location>
        <begin position="93"/>
        <end position="279"/>
    </location>
</feature>
<evidence type="ECO:0000313" key="11">
    <source>
        <dbReference type="Proteomes" id="UP000029055"/>
    </source>
</evidence>
<protein>
    <submittedName>
        <fullName evidence="10">Glutamate transport system permease protein gluD</fullName>
    </submittedName>
</protein>
<keyword evidence="2 7" id="KW-0813">Transport</keyword>
<dbReference type="Pfam" id="PF00528">
    <property type="entry name" value="BPD_transp_1"/>
    <property type="match status" value="1"/>
</dbReference>
<accession>A0A087EB66</accession>
<proteinExistence type="inferred from homology"/>
<dbReference type="InterPro" id="IPR010065">
    <property type="entry name" value="AA_ABC_transptr_permease_3TM"/>
</dbReference>
<dbReference type="OrthoDB" id="4543034at2"/>
<dbReference type="PANTHER" id="PTHR30614">
    <property type="entry name" value="MEMBRANE COMPONENT OF AMINO ACID ABC TRANSPORTER"/>
    <property type="match status" value="1"/>
</dbReference>
<feature type="transmembrane region" description="Helical" evidence="7">
    <location>
        <begin position="216"/>
        <end position="244"/>
    </location>
</feature>
<dbReference type="AlphaFoldDB" id="A0A087EB66"/>
<dbReference type="eggNOG" id="COG0765">
    <property type="taxonomic scope" value="Bacteria"/>
</dbReference>
<dbReference type="NCBIfam" id="TIGR01726">
    <property type="entry name" value="HEQRo_perm_3TM"/>
    <property type="match status" value="1"/>
</dbReference>
<dbReference type="GO" id="GO:0022857">
    <property type="term" value="F:transmembrane transporter activity"/>
    <property type="evidence" value="ECO:0007669"/>
    <property type="project" value="InterPro"/>
</dbReference>
<comment type="caution">
    <text evidence="10">The sequence shown here is derived from an EMBL/GenBank/DDBJ whole genome shotgun (WGS) entry which is preliminary data.</text>
</comment>
<evidence type="ECO:0000259" key="9">
    <source>
        <dbReference type="PROSITE" id="PS50928"/>
    </source>
</evidence>
<dbReference type="PANTHER" id="PTHR30614:SF21">
    <property type="entry name" value="AMINO ACID ABC TRANSPORTER PERMEASE"/>
    <property type="match status" value="1"/>
</dbReference>
<gene>
    <name evidence="10" type="ORF">BISU_1546</name>
</gene>
<dbReference type="GO" id="GO:0006865">
    <property type="term" value="P:amino acid transport"/>
    <property type="evidence" value="ECO:0007669"/>
    <property type="project" value="TreeGrafter"/>
</dbReference>
<dbReference type="GO" id="GO:0043190">
    <property type="term" value="C:ATP-binding cassette (ABC) transporter complex"/>
    <property type="evidence" value="ECO:0007669"/>
    <property type="project" value="InterPro"/>
</dbReference>
<keyword evidence="6 7" id="KW-0472">Membrane</keyword>
<keyword evidence="5 7" id="KW-1133">Transmembrane helix</keyword>
<dbReference type="SUPFAM" id="SSF161098">
    <property type="entry name" value="MetI-like"/>
    <property type="match status" value="1"/>
</dbReference>
<comment type="subcellular location">
    <subcellularLocation>
        <location evidence="1 7">Cell membrane</location>
        <topology evidence="1 7">Multi-pass membrane protein</topology>
    </subcellularLocation>
</comment>
<dbReference type="STRING" id="77635.BISU_1546"/>
<dbReference type="InterPro" id="IPR000515">
    <property type="entry name" value="MetI-like"/>
</dbReference>
<dbReference type="PROSITE" id="PS50928">
    <property type="entry name" value="ABC_TM1"/>
    <property type="match status" value="1"/>
</dbReference>
<evidence type="ECO:0000256" key="4">
    <source>
        <dbReference type="ARBA" id="ARBA00022692"/>
    </source>
</evidence>
<dbReference type="RefSeq" id="WP_024463749.1">
    <property type="nucleotide sequence ID" value="NZ_CP062939.1"/>
</dbReference>
<evidence type="ECO:0000256" key="1">
    <source>
        <dbReference type="ARBA" id="ARBA00004651"/>
    </source>
</evidence>
<dbReference type="InterPro" id="IPR043429">
    <property type="entry name" value="ArtM/GltK/GlnP/TcyL/YhdX-like"/>
</dbReference>
<sequence length="392" mass="42881">MTSAASSVPAVQSQPRRRKKSVSASVLFDEPGPRAKRKIAVANVLGVLVFVALAVLVLMRLHKPPQGQNQLSAELWKPALSSDAWINFYLPGLLGTLKASIIAVIGSVIFGVIFGIGRLMPAWPVRAICSVVVEFCRAVPVLMFMIFFWRWFSAMGISEQAAFYAVVLGLILYNGSVIAELVRSGVGNLPKGQREAATALGMSPLRSLLSVEVPQAIIAMLPAAVTQLVVVLKDTALGSIIVYTDLLQQARRLGSSYFNILQALVVVTVIYFIICWLLSKFAEWLPTRMQRRTTGDAGPEPLAPIAILDASNRSQIAVAKESEELPFGGAPLQHHVRYQGSNAAIQDWQHVEYVQGYDFTHPETQIDVRSLQIPDFLKPIIPGLDGDKRKED</sequence>
<feature type="transmembrane region" description="Helical" evidence="7">
    <location>
        <begin position="256"/>
        <end position="279"/>
    </location>
</feature>
<evidence type="ECO:0000313" key="10">
    <source>
        <dbReference type="EMBL" id="KFJ05017.1"/>
    </source>
</evidence>
<feature type="transmembrane region" description="Helical" evidence="7">
    <location>
        <begin position="161"/>
        <end position="182"/>
    </location>
</feature>
<feature type="transmembrane region" description="Helical" evidence="7">
    <location>
        <begin position="88"/>
        <end position="116"/>
    </location>
</feature>
<organism evidence="10 11">
    <name type="scientific">Bifidobacterium subtile</name>
    <dbReference type="NCBI Taxonomy" id="77635"/>
    <lineage>
        <taxon>Bacteria</taxon>
        <taxon>Bacillati</taxon>
        <taxon>Actinomycetota</taxon>
        <taxon>Actinomycetes</taxon>
        <taxon>Bifidobacteriales</taxon>
        <taxon>Bifidobacteriaceae</taxon>
        <taxon>Bifidobacterium</taxon>
    </lineage>
</organism>
<comment type="similarity">
    <text evidence="7">Belongs to the binding-protein-dependent transport system permease family.</text>
</comment>